<dbReference type="AlphaFoldDB" id="A0AAV9W1P1"/>
<evidence type="ECO:0000313" key="5">
    <source>
        <dbReference type="Proteomes" id="UP001370758"/>
    </source>
</evidence>
<dbReference type="Proteomes" id="UP001370758">
    <property type="component" value="Unassembled WGS sequence"/>
</dbReference>
<protein>
    <recommendedName>
        <fullName evidence="6">Clr5 domain-containing protein</fullName>
    </recommendedName>
</protein>
<name>A0AAV9W1P1_9PEZI</name>
<evidence type="ECO:0000256" key="3">
    <source>
        <dbReference type="PROSITE-ProRule" id="PRU00023"/>
    </source>
</evidence>
<comment type="caution">
    <text evidence="4">The sequence shown here is derived from an EMBL/GenBank/DDBJ whole genome shotgun (WGS) entry which is preliminary data.</text>
</comment>
<evidence type="ECO:0000256" key="1">
    <source>
        <dbReference type="ARBA" id="ARBA00022737"/>
    </source>
</evidence>
<dbReference type="SUPFAM" id="SSF48403">
    <property type="entry name" value="Ankyrin repeat"/>
    <property type="match status" value="1"/>
</dbReference>
<organism evidence="4 5">
    <name type="scientific">Arthrobotrys musiformis</name>
    <dbReference type="NCBI Taxonomy" id="47236"/>
    <lineage>
        <taxon>Eukaryota</taxon>
        <taxon>Fungi</taxon>
        <taxon>Dikarya</taxon>
        <taxon>Ascomycota</taxon>
        <taxon>Pezizomycotina</taxon>
        <taxon>Orbiliomycetes</taxon>
        <taxon>Orbiliales</taxon>
        <taxon>Orbiliaceae</taxon>
        <taxon>Arthrobotrys</taxon>
    </lineage>
</organism>
<dbReference type="Gene3D" id="1.25.40.20">
    <property type="entry name" value="Ankyrin repeat-containing domain"/>
    <property type="match status" value="2"/>
</dbReference>
<reference evidence="4 5" key="1">
    <citation type="submission" date="2023-08" db="EMBL/GenBank/DDBJ databases">
        <authorList>
            <person name="Palmer J.M."/>
        </authorList>
    </citation>
    <scope>NUCLEOTIDE SEQUENCE [LARGE SCALE GENOMIC DNA]</scope>
    <source>
        <strain evidence="4 5">TWF481</strain>
    </source>
</reference>
<dbReference type="EMBL" id="JAVHJL010000007">
    <property type="protein sequence ID" value="KAK6499671.1"/>
    <property type="molecule type" value="Genomic_DNA"/>
</dbReference>
<keyword evidence="1" id="KW-0677">Repeat</keyword>
<dbReference type="PROSITE" id="PS50088">
    <property type="entry name" value="ANK_REPEAT"/>
    <property type="match status" value="1"/>
</dbReference>
<accession>A0AAV9W1P1</accession>
<dbReference type="InterPro" id="IPR002110">
    <property type="entry name" value="Ankyrin_rpt"/>
</dbReference>
<keyword evidence="5" id="KW-1185">Reference proteome</keyword>
<feature type="repeat" description="ANK" evidence="3">
    <location>
        <begin position="888"/>
        <end position="920"/>
    </location>
</feature>
<sequence length="1011" mass="113119">MGPPSYGSASRLRDNRARAARLKPEDCLPLKDPVRRLYLIDNRSTNDIAHILGQELGVRITEKQVIHLINKVWCFRKRLKPADLQYINYRKKKRLDAGRFDTRVKLCGIVQNESGLDRKQSRVYESTFDKHAKAHIFDMASPVPPQGLEVGTPTPRPMSESSPVAHVFRRPSRHISIPVYCMPSNLYEGLPSLKLEIVFQNIVTKLQGAPIPVSSSPGTLLPISKISAILSPPGVHENDLSVGQMVSPEVLFSDEKFLEVLHPLMVKFSNRSDSPRALREALDNFTGSVIPPPFYSILKSFFSNITPMIDDFAIQTFHSAARTGNLNLLKLFIELGILKTSWRSRWGSHAHIIGVTALQFSIEYRQGPSTSLLLHNDIHVNVQPTSDLSQSILKTAVEVQDPELVNRLLDIGAKDMVFKTEYSFDKTRDDYLKELCSNGLTWATEIRRIESQYAGFIFTALESATLLGNDNIFKEMLQNRVKSKEKGEEPIIFDSLLHLTALGLIHLEKTGIVVDRLESVLKCGALNIDINGSNISGENALELLETDGEQDDLVKLLVQHGATRPRWYENVAVDTRPQTKAPPICENLCLHKLSKTQFLTVLEILQYSTPSSFSWAPYRHFLESISHLHTTISFKLSSTAVSSIQRTYFEGKFKMFLEYSNHNLNTLESVKTISEDLPVTWINAKGATMCTLKFRFFSTEKAPVKGLKLRHGGLEVAKTPQIDRSSQLDNLLNFKNEDEVLEVLKERLTLNTPGHFRDISMKTLHWARQAGNPEFRQQVIGLYADLIPEMRETQLISFLALSVRSNSHNTIRDIIRYSQGMDKISALEATWNGDNATFDLILEFAQHTNGLVVPLEILVSIAVCIGHTYKVVRLLEQEGVDVNHVLEGGTTFIEMAAALGRLDIAQVLLDAGASHRLLEAKAKAETSGHFVLSDLIEGQIQRFRSDDNMVAPLDLSTATAIKHSAFLDIAPPAPTAVESPGGPIVYEYDSFPPSPTTVLSPESYASWSFLN</sequence>
<dbReference type="PANTHER" id="PTHR24198">
    <property type="entry name" value="ANKYRIN REPEAT AND PROTEIN KINASE DOMAIN-CONTAINING PROTEIN"/>
    <property type="match status" value="1"/>
</dbReference>
<dbReference type="SMART" id="SM00248">
    <property type="entry name" value="ANK"/>
    <property type="match status" value="6"/>
</dbReference>
<dbReference type="PANTHER" id="PTHR24198:SF165">
    <property type="entry name" value="ANKYRIN REPEAT-CONTAINING PROTEIN-RELATED"/>
    <property type="match status" value="1"/>
</dbReference>
<evidence type="ECO:0000256" key="2">
    <source>
        <dbReference type="ARBA" id="ARBA00023043"/>
    </source>
</evidence>
<evidence type="ECO:0008006" key="6">
    <source>
        <dbReference type="Google" id="ProtNLM"/>
    </source>
</evidence>
<keyword evidence="2 3" id="KW-0040">ANK repeat</keyword>
<proteinExistence type="predicted"/>
<evidence type="ECO:0000313" key="4">
    <source>
        <dbReference type="EMBL" id="KAK6499671.1"/>
    </source>
</evidence>
<dbReference type="InterPro" id="IPR036770">
    <property type="entry name" value="Ankyrin_rpt-contain_sf"/>
</dbReference>
<gene>
    <name evidence="4" type="ORF">TWF481_010034</name>
</gene>